<proteinExistence type="predicted"/>
<reference evidence="2" key="1">
    <citation type="submission" date="2024-07" db="EMBL/GenBank/DDBJ databases">
        <authorList>
            <person name="Yu S.T."/>
        </authorList>
    </citation>
    <scope>NUCLEOTIDE SEQUENCE</scope>
    <source>
        <strain evidence="2">R39</strain>
    </source>
</reference>
<accession>A0AB39R5J0</accession>
<feature type="chain" id="PRO_5044236517" evidence="1">
    <location>
        <begin position="31"/>
        <end position="461"/>
    </location>
</feature>
<dbReference type="EMBL" id="CP163441">
    <property type="protein sequence ID" value="XDQ49612.1"/>
    <property type="molecule type" value="Genomic_DNA"/>
</dbReference>
<evidence type="ECO:0000256" key="1">
    <source>
        <dbReference type="SAM" id="SignalP"/>
    </source>
</evidence>
<keyword evidence="1" id="KW-0732">Signal</keyword>
<sequence>MSFGPRSRAVLALLGTLGLSLVAAAAPANAAGGTPGTPTQLFNGNRNCSTDADRPTYLWAGNNLVVEGIPGTTDTTGNPPVGVRYQVWPVADPSHTETVTHDRAVPGSEARSLLPDDMLVDGQTYAWRAQTVAGDAASDWSVPCYVTIDDDRPASTPTITSPNYPQNQWNQGGDPVRFTLSANGDDDVTGFQYSWTDVPVIVLADIGDHGIPQPRDLYADSAHFVRADAPGGSATLDLVPPYSGGGILSVRSLDRAFNPSDTASYMFLVSNTAPTITPADPSPEFGDTTTLTLRPDAALQSRSPVVSYSVHTIGGPDGDKTFDVAAAADGTATAELTIDGINGERVDVTSKSANGWLSDPAFWGIDYDTTPTVASAVYPENGSGGGAGVPGTFTFTPKVKGVASYTYSFDTEPEVTVAAGADGTANIDWTPPSDGSYGLHVYATTRSGIQLATYYYSFTVD</sequence>
<name>A0AB39R5J0_9ACTN</name>
<gene>
    <name evidence="2" type="ORF">AB5J52_24445</name>
</gene>
<organism evidence="2">
    <name type="scientific">Streptomyces sp. R39</name>
    <dbReference type="NCBI Taxonomy" id="3238631"/>
    <lineage>
        <taxon>Bacteria</taxon>
        <taxon>Bacillati</taxon>
        <taxon>Actinomycetota</taxon>
        <taxon>Actinomycetes</taxon>
        <taxon>Kitasatosporales</taxon>
        <taxon>Streptomycetaceae</taxon>
        <taxon>Streptomyces</taxon>
    </lineage>
</organism>
<dbReference type="AlphaFoldDB" id="A0AB39R5J0"/>
<evidence type="ECO:0000313" key="2">
    <source>
        <dbReference type="EMBL" id="XDQ49612.1"/>
    </source>
</evidence>
<protein>
    <submittedName>
        <fullName evidence="2">Uncharacterized protein</fullName>
    </submittedName>
</protein>
<feature type="signal peptide" evidence="1">
    <location>
        <begin position="1"/>
        <end position="30"/>
    </location>
</feature>
<dbReference type="RefSeq" id="WP_369228195.1">
    <property type="nucleotide sequence ID" value="NZ_CP163441.1"/>
</dbReference>